<sequence>MLQLLEQSKGDLVAFRISGNVDRNDYDVMLPVLEERIKQHGKIRVYAEVQDVEEYTLKALWDDIKFDLKHAADFSKAALVGDRKWIDWLSTMAKPFTSAEVRYFDFSQREQAWEWIHA</sequence>
<reference evidence="2" key="1">
    <citation type="submission" date="2017-05" db="EMBL/GenBank/DDBJ databases">
        <authorList>
            <person name="Ray J."/>
            <person name="Price M."/>
            <person name="Deutschbauer A."/>
        </authorList>
    </citation>
    <scope>NUCLEOTIDE SEQUENCE [LARGE SCALE GENOMIC DNA]</scope>
    <source>
        <strain evidence="2">DSM 19842</strain>
    </source>
</reference>
<gene>
    <name evidence="1" type="ORF">CA264_20340</name>
</gene>
<keyword evidence="2" id="KW-1185">Reference proteome</keyword>
<name>A0A1X9YXB2_9BACT</name>
<dbReference type="InterPro" id="IPR021866">
    <property type="entry name" value="SpoIIAA-like"/>
</dbReference>
<dbReference type="EMBL" id="CP021235">
    <property type="protein sequence ID" value="ARS37586.1"/>
    <property type="molecule type" value="Genomic_DNA"/>
</dbReference>
<evidence type="ECO:0000313" key="2">
    <source>
        <dbReference type="Proteomes" id="UP000266292"/>
    </source>
</evidence>
<dbReference type="SUPFAM" id="SSF52091">
    <property type="entry name" value="SpoIIaa-like"/>
    <property type="match status" value="1"/>
</dbReference>
<organism evidence="1 2">
    <name type="scientific">Pontibacter actiniarum</name>
    <dbReference type="NCBI Taxonomy" id="323450"/>
    <lineage>
        <taxon>Bacteria</taxon>
        <taxon>Pseudomonadati</taxon>
        <taxon>Bacteroidota</taxon>
        <taxon>Cytophagia</taxon>
        <taxon>Cytophagales</taxon>
        <taxon>Hymenobacteraceae</taxon>
        <taxon>Pontibacter</taxon>
    </lineage>
</organism>
<dbReference type="Gene3D" id="3.40.50.10600">
    <property type="entry name" value="SpoIIaa-like domains"/>
    <property type="match status" value="1"/>
</dbReference>
<dbReference type="Pfam" id="PF11964">
    <property type="entry name" value="SpoIIAA-like"/>
    <property type="match status" value="1"/>
</dbReference>
<dbReference type="Proteomes" id="UP000266292">
    <property type="component" value="Chromosome"/>
</dbReference>
<proteinExistence type="predicted"/>
<dbReference type="OrthoDB" id="9811577at2"/>
<dbReference type="STRING" id="709015.GCA_000472485_04105"/>
<dbReference type="AlphaFoldDB" id="A0A1X9YXB2"/>
<accession>A0A1X9YXB2</accession>
<dbReference type="InterPro" id="IPR038396">
    <property type="entry name" value="SpoIIAA-like_sf"/>
</dbReference>
<protein>
    <submittedName>
        <fullName evidence="1">STAS/SEC14 domain-containing protein</fullName>
    </submittedName>
</protein>
<evidence type="ECO:0000313" key="1">
    <source>
        <dbReference type="EMBL" id="ARS37586.1"/>
    </source>
</evidence>
<dbReference type="InterPro" id="IPR036513">
    <property type="entry name" value="STAS_dom_sf"/>
</dbReference>
<dbReference type="KEGG" id="pact:CA264_20340"/>
<dbReference type="RefSeq" id="WP_025609259.1">
    <property type="nucleotide sequence ID" value="NZ_CP021235.1"/>
</dbReference>